<reference evidence="3 4" key="1">
    <citation type="journal article" date="2015" name="Antimicrob. Agents Chemother.">
        <title>Whole-Genome Sequencing Identifies Emergence of a Quinolone Resistance Mutation in a Case of Stenotrophomonas maltophilia Bacteremia.</title>
        <authorList>
            <person name="Pak T.R."/>
            <person name="Altman D.R."/>
            <person name="Attie O."/>
            <person name="Sebra R."/>
            <person name="Hamula C.L."/>
            <person name="Lewis M."/>
            <person name="Deikus G."/>
            <person name="Newman L.C."/>
            <person name="Fang G."/>
            <person name="Hand J."/>
            <person name="Papel G."/>
            <person name="Wallach F."/>
            <person name="Schadt E.E."/>
            <person name="Huprikar S."/>
            <person name="van Bakel H."/>
            <person name="Kasarskis A."/>
            <person name="Bashir A."/>
        </authorList>
    </citation>
    <scope>NUCLEOTIDE SEQUENCE [LARGE SCALE GENOMIC DNA]</scope>
    <source>
        <strain evidence="3 4">ISMMS6</strain>
    </source>
</reference>
<gene>
    <name evidence="3" type="ORF">VL23_19305</name>
</gene>
<dbReference type="AlphaFoldDB" id="A0AB34TE35"/>
<feature type="domain" description="DNA ligase D 3'-phosphoesterase" evidence="2">
    <location>
        <begin position="35"/>
        <end position="76"/>
    </location>
</feature>
<sequence length="88" mass="10125">MSLVEYRRKRRFDQTQEPEPGKTLPKGQRAIFVVQLHHASRRHYDVRLQVGDALKSWAVPKGPSYDPKVKRMAVDVLARLVEPYAIAA</sequence>
<evidence type="ECO:0000256" key="1">
    <source>
        <dbReference type="SAM" id="MobiDB-lite"/>
    </source>
</evidence>
<evidence type="ECO:0000313" key="3">
    <source>
        <dbReference type="EMBL" id="KOO75650.1"/>
    </source>
</evidence>
<accession>A0AB34TE35</accession>
<evidence type="ECO:0000259" key="2">
    <source>
        <dbReference type="Pfam" id="PF13298"/>
    </source>
</evidence>
<name>A0AB34TE35_STEMA</name>
<dbReference type="Proteomes" id="UP000037632">
    <property type="component" value="Unassembled WGS sequence"/>
</dbReference>
<dbReference type="Pfam" id="PF13298">
    <property type="entry name" value="LigD_N"/>
    <property type="match status" value="1"/>
</dbReference>
<evidence type="ECO:0000313" key="4">
    <source>
        <dbReference type="Proteomes" id="UP000037632"/>
    </source>
</evidence>
<protein>
    <recommendedName>
        <fullName evidence="2">DNA ligase D 3'-phosphoesterase domain-containing protein</fullName>
    </recommendedName>
</protein>
<dbReference type="PANTHER" id="PTHR39465:SF1">
    <property type="entry name" value="DNA LIGASE D 3'-PHOSPHOESTERASE DOMAIN-CONTAINING PROTEIN"/>
    <property type="match status" value="1"/>
</dbReference>
<proteinExistence type="predicted"/>
<organism evidence="3 4">
    <name type="scientific">Stenotrophomonas maltophilia</name>
    <name type="common">Pseudomonas maltophilia</name>
    <name type="synonym">Xanthomonas maltophilia</name>
    <dbReference type="NCBI Taxonomy" id="40324"/>
    <lineage>
        <taxon>Bacteria</taxon>
        <taxon>Pseudomonadati</taxon>
        <taxon>Pseudomonadota</taxon>
        <taxon>Gammaproteobacteria</taxon>
        <taxon>Lysobacterales</taxon>
        <taxon>Lysobacteraceae</taxon>
        <taxon>Stenotrophomonas</taxon>
        <taxon>Stenotrophomonas maltophilia group</taxon>
    </lineage>
</organism>
<dbReference type="PANTHER" id="PTHR39465">
    <property type="entry name" value="DNA LIGASE D, 3'-PHOSPHOESTERASE DOMAIN"/>
    <property type="match status" value="1"/>
</dbReference>
<feature type="region of interest" description="Disordered" evidence="1">
    <location>
        <begin position="1"/>
        <end position="24"/>
    </location>
</feature>
<dbReference type="EMBL" id="JZIW01000009">
    <property type="protein sequence ID" value="KOO75650.1"/>
    <property type="molecule type" value="Genomic_DNA"/>
</dbReference>
<comment type="caution">
    <text evidence="3">The sequence shown here is derived from an EMBL/GenBank/DDBJ whole genome shotgun (WGS) entry which is preliminary data.</text>
</comment>
<dbReference type="InterPro" id="IPR014144">
    <property type="entry name" value="LigD_PE_domain"/>
</dbReference>